<sequence>MTQTSIEHAQWVEHQPVASIGTGGPIEFLLPGSGDDYLDLANTYLFVRARVLKGDGGRLPAAAPVGPVNNWMHSLFSQVDVSLNGTLVTPSTNTYAYRAYIETLLSHGAEAKNSQLTSALWYKDTAGHMDATDNENKGLLKRKDYTTGSRIVDMMGRLHVDLFFQVQSKNAFALMAGGDNPDYKISIDEAGLFARKAKLNPAVQMGHVKALEKGTAKYPLRRVHCKVFSIPRGAMSHTHENVYLGVLPKRVVLCCVDNDAYNGTFAKNPFHAKHNKLNFLALYVDGQQVPAKPLQPKFDADGTYVRSYLNLFAGKGKMFQDEGNDITRQDFAEGYTLFAFDITPDCCDGPHFNLVHKGNLRVEMHFDEPLEQTVNVVVYGEFESVLETDRNRNVVYDY</sequence>
<evidence type="ECO:0000313" key="1">
    <source>
        <dbReference type="EMBL" id="KAK2140120.1"/>
    </source>
</evidence>
<dbReference type="Proteomes" id="UP001209878">
    <property type="component" value="Unassembled WGS sequence"/>
</dbReference>
<dbReference type="GO" id="GO:0004748">
    <property type="term" value="F:ribonucleoside-diphosphate reductase activity, thioredoxin disulfide as acceptor"/>
    <property type="evidence" value="ECO:0007669"/>
    <property type="project" value="TreeGrafter"/>
</dbReference>
<dbReference type="GO" id="GO:0009263">
    <property type="term" value="P:deoxyribonucleotide biosynthetic process"/>
    <property type="evidence" value="ECO:0007669"/>
    <property type="project" value="InterPro"/>
</dbReference>
<gene>
    <name evidence="1" type="ORF">NP493_5970g00003</name>
</gene>
<evidence type="ECO:0000313" key="2">
    <source>
        <dbReference type="Proteomes" id="UP001209878"/>
    </source>
</evidence>
<dbReference type="EMBL" id="JAODUO010005963">
    <property type="protein sequence ID" value="KAK2140120.1"/>
    <property type="molecule type" value="Genomic_DNA"/>
</dbReference>
<keyword evidence="2" id="KW-1185">Reference proteome</keyword>
<dbReference type="PANTHER" id="PTHR23409">
    <property type="entry name" value="RIBONUCLEOSIDE-DIPHOSPHATE REDUCTASE SMALL CHAIN"/>
    <property type="match status" value="1"/>
</dbReference>
<comment type="caution">
    <text evidence="1">The sequence shown here is derived from an EMBL/GenBank/DDBJ whole genome shotgun (WGS) entry which is preliminary data.</text>
</comment>
<accession>A0AAD9IU38</accession>
<dbReference type="InterPro" id="IPR000358">
    <property type="entry name" value="RNR_small_fam"/>
</dbReference>
<protein>
    <submittedName>
        <fullName evidence="1">Uncharacterized protein</fullName>
    </submittedName>
</protein>
<dbReference type="AlphaFoldDB" id="A0AAD9IU38"/>
<organism evidence="1 2">
    <name type="scientific">Ridgeia piscesae</name>
    <name type="common">Tubeworm</name>
    <dbReference type="NCBI Taxonomy" id="27915"/>
    <lineage>
        <taxon>Eukaryota</taxon>
        <taxon>Metazoa</taxon>
        <taxon>Spiralia</taxon>
        <taxon>Lophotrochozoa</taxon>
        <taxon>Annelida</taxon>
        <taxon>Polychaeta</taxon>
        <taxon>Sedentaria</taxon>
        <taxon>Canalipalpata</taxon>
        <taxon>Sabellida</taxon>
        <taxon>Siboglinidae</taxon>
        <taxon>Ridgeia</taxon>
    </lineage>
</organism>
<name>A0AAD9IU38_RIDPI</name>
<proteinExistence type="predicted"/>
<dbReference type="GO" id="GO:0005829">
    <property type="term" value="C:cytosol"/>
    <property type="evidence" value="ECO:0007669"/>
    <property type="project" value="TreeGrafter"/>
</dbReference>
<reference evidence="1" key="1">
    <citation type="journal article" date="2023" name="Mol. Biol. Evol.">
        <title>Third-Generation Sequencing Reveals the Adaptive Role of the Epigenome in Three Deep-Sea Polychaetes.</title>
        <authorList>
            <person name="Perez M."/>
            <person name="Aroh O."/>
            <person name="Sun Y."/>
            <person name="Lan Y."/>
            <person name="Juniper S.K."/>
            <person name="Young C.R."/>
            <person name="Angers B."/>
            <person name="Qian P.Y."/>
        </authorList>
    </citation>
    <scope>NUCLEOTIDE SEQUENCE</scope>
    <source>
        <strain evidence="1">R07B-5</strain>
    </source>
</reference>
<dbReference type="PANTHER" id="PTHR23409:SF21">
    <property type="entry name" value="CAPSID PROTEIN"/>
    <property type="match status" value="1"/>
</dbReference>